<dbReference type="SUPFAM" id="SSF52540">
    <property type="entry name" value="P-loop containing nucleoside triphosphate hydrolases"/>
    <property type="match status" value="1"/>
</dbReference>
<dbReference type="InterPro" id="IPR025139">
    <property type="entry name" value="DUF4062"/>
</dbReference>
<dbReference type="Proteomes" id="UP000002279">
    <property type="component" value="Unplaced"/>
</dbReference>
<feature type="compositionally biased region" description="Low complexity" evidence="1">
    <location>
        <begin position="13"/>
        <end position="35"/>
    </location>
</feature>
<feature type="region of interest" description="Disordered" evidence="1">
    <location>
        <begin position="621"/>
        <end position="647"/>
    </location>
</feature>
<evidence type="ECO:0000259" key="3">
    <source>
        <dbReference type="PROSITE" id="PS50988"/>
    </source>
</evidence>
<dbReference type="InterPro" id="IPR008858">
    <property type="entry name" value="TROVE_dom"/>
</dbReference>
<dbReference type="eggNOG" id="KOG4155">
    <property type="taxonomic scope" value="Eukaryota"/>
</dbReference>
<dbReference type="InParanoid" id="F7D8W7"/>
<dbReference type="Ensembl" id="ENSOANT00000019891.3">
    <property type="protein sequence ID" value="ENSOANP00000019888.2"/>
    <property type="gene ID" value="ENSOANG00000012576.3"/>
</dbReference>
<reference evidence="4" key="2">
    <citation type="submission" date="2025-09" db="UniProtKB">
        <authorList>
            <consortium name="Ensembl"/>
        </authorList>
    </citation>
    <scope>IDENTIFICATION</scope>
    <source>
        <strain evidence="4">Glennie</strain>
    </source>
</reference>
<feature type="domain" description="NACHT" evidence="2">
    <location>
        <begin position="901"/>
        <end position="1011"/>
    </location>
</feature>
<dbReference type="SUPFAM" id="SSF140864">
    <property type="entry name" value="TROVE domain-like"/>
    <property type="match status" value="1"/>
</dbReference>
<organism evidence="4 5">
    <name type="scientific">Ornithorhynchus anatinus</name>
    <name type="common">Duckbill platypus</name>
    <dbReference type="NCBI Taxonomy" id="9258"/>
    <lineage>
        <taxon>Eukaryota</taxon>
        <taxon>Metazoa</taxon>
        <taxon>Chordata</taxon>
        <taxon>Craniata</taxon>
        <taxon>Vertebrata</taxon>
        <taxon>Euteleostomi</taxon>
        <taxon>Mammalia</taxon>
        <taxon>Monotremata</taxon>
        <taxon>Ornithorhynchidae</taxon>
        <taxon>Ornithorhynchus</taxon>
    </lineage>
</organism>
<evidence type="ECO:0000313" key="4">
    <source>
        <dbReference type="Ensembl" id="ENSOANP00000019888.2"/>
    </source>
</evidence>
<name>F7D8W7_ORNAN</name>
<dbReference type="PROSITE" id="PS50837">
    <property type="entry name" value="NACHT"/>
    <property type="match status" value="1"/>
</dbReference>
<dbReference type="PANTHER" id="PTHR44791">
    <property type="entry name" value="TELOMERASE PROTEIN COMPONENT 1 TEP1"/>
    <property type="match status" value="1"/>
</dbReference>
<dbReference type="Pfam" id="PF05729">
    <property type="entry name" value="NACHT"/>
    <property type="match status" value="1"/>
</dbReference>
<dbReference type="Gene3D" id="3.40.50.300">
    <property type="entry name" value="P-loop containing nucleotide triphosphate hydrolases"/>
    <property type="match status" value="1"/>
</dbReference>
<dbReference type="InterPro" id="IPR007111">
    <property type="entry name" value="NACHT_NTPase"/>
</dbReference>
<proteinExistence type="predicted"/>
<dbReference type="InterPro" id="IPR027417">
    <property type="entry name" value="P-loop_NTPase"/>
</dbReference>
<dbReference type="GO" id="GO:0006278">
    <property type="term" value="P:RNA-templated DNA biosynthetic process"/>
    <property type="evidence" value="ECO:0007669"/>
    <property type="project" value="GOC"/>
</dbReference>
<dbReference type="HOGENOM" id="CLU_000342_0_0_1"/>
<dbReference type="GeneTree" id="ENSGT00940000167043"/>
<dbReference type="Pfam" id="PF19334">
    <property type="entry name" value="DUF5920"/>
    <property type="match status" value="1"/>
</dbReference>
<dbReference type="GO" id="GO:0000722">
    <property type="term" value="P:telomere maintenance via recombination"/>
    <property type="evidence" value="ECO:0000318"/>
    <property type="project" value="GO_Central"/>
</dbReference>
<feature type="domain" description="TROVE" evidence="3">
    <location>
        <begin position="52"/>
        <end position="480"/>
    </location>
</feature>
<evidence type="ECO:0000256" key="1">
    <source>
        <dbReference type="SAM" id="MobiDB-lite"/>
    </source>
</evidence>
<dbReference type="GO" id="GO:0070034">
    <property type="term" value="F:telomerase RNA binding"/>
    <property type="evidence" value="ECO:0000318"/>
    <property type="project" value="GO_Central"/>
</dbReference>
<protein>
    <recommendedName>
        <fullName evidence="6">Telomerase associated protein 1</fullName>
    </recommendedName>
</protein>
<sequence>QWRGASARSADRGLGPDPAGAEGEGPWSAEGSRGLFGEERGLEEMGVLLSSPTGPQGPESSALPRPPQLALLTLLCSSLVSGDTLGTAGDPTREALLRVCTDLALREPEFILKAALYTRQELNVRISTNLLLAIAAFLPACRPYVRRYFSASVRLPSDWIQVARLFQGLAGDPQGKLVPLPACLRAAMADKFVQFDQYQLRKYLPRTHRAKSCRRAPPRLVSDPFSSLSWAGASFLGGFEAAADSPGVRKNAPREQFTLKKLVQRLHLRDPAEHVWALLGYRYPSDLSSFSRSRLPGPWDPSRAGTRMKLPLPDTWERELSLHGNTGPSWERIIDSGQLPYMALLRNLRNVLRAGVSARHHELLLRRLGHAVRGRDGGELQDAWGRLPGPLGRRKTEPIPSNVALLRQLFPVQLVGIRNRKKLRAHLAVPVVFKQVKREKAYLHKARQLRLDKATLARYRDTLQTAVELSVRHTLPPLPGRTLIICWAGWKSFSSLPKRVKICCPTPGGQQAPFIYVRTRGTGNCQMLGSCSHSLPSHQVNTVLSFGLLPDPKFEAAQQLVWQRLNPSCLFVSVDLAGKGQRCVWGRVLVETRVAEGQFIAERGASRLLDHVGRIDEAYQLPPPRSGVQRLPRPPLEDSVPGPLPPAGQHSWRSVRLFVSSTFRDMQAERDLLLRGVLPALQARAAAHRLHLRLIDLRWGVPEEEQLRGRQLELCLGEVHNSQLLVAMLGTRYGHVPSAYSLPALPHFRWAQDYPAGRSVTEMELMQFLSDPQRAPATFIYLRDPDFLSSVPEAWIEDFVPESEEAARRVSQLKNHLEGRKGVTCRRYPCVWGGAQFGQMVLRDMWTALQRLFLQRPADADPIQAEDTVQNAFQQLQSPPSPARPGLLRDTVRRLRRPVGVLSVVSGEPGQGKTAFLASLVSALRAPNREDAFPPLPVFFHFVGARPDHSHLPTMLRRLHAHLSRLLGRTARPPSGYRALLWSVQTLLPEAAEALPPSQTLVLVVDGADRLGRTERSRVHVVLSLAAPDPGDSALGETLLRRRDAHAVTLGLLEPAARARLVREELSLHGKRLEESPFNNQVCVLRDSGSGRVTGAFTHPSHPLTVQVSERLRTLPATLPLLLQHLLGDLERELGPVVPRALAALRITRSGLTVEELHGILSTWATLPQGAGGWAEAVAAGNSGEPLPLGPFTYLVRSLRR</sequence>
<keyword evidence="5" id="KW-1185">Reference proteome</keyword>
<evidence type="ECO:0000259" key="2">
    <source>
        <dbReference type="PROSITE" id="PS50837"/>
    </source>
</evidence>
<accession>F7D8W7</accession>
<dbReference type="Pfam" id="PF05731">
    <property type="entry name" value="TROVE"/>
    <property type="match status" value="2"/>
</dbReference>
<feature type="region of interest" description="Disordered" evidence="1">
    <location>
        <begin position="1"/>
        <end position="35"/>
    </location>
</feature>
<dbReference type="eggNOG" id="KOG3602">
    <property type="taxonomic scope" value="Eukaryota"/>
</dbReference>
<dbReference type="PROSITE" id="PS50988">
    <property type="entry name" value="TROVE"/>
    <property type="match status" value="1"/>
</dbReference>
<dbReference type="InterPro" id="IPR045804">
    <property type="entry name" value="DUF5920"/>
</dbReference>
<dbReference type="OMA" id="AMVDKFK"/>
<dbReference type="InterPro" id="IPR037214">
    <property type="entry name" value="TROVE_dom_sf"/>
</dbReference>
<evidence type="ECO:0000313" key="5">
    <source>
        <dbReference type="Proteomes" id="UP000002279"/>
    </source>
</evidence>
<dbReference type="GO" id="GO:0005697">
    <property type="term" value="C:telomerase holoenzyme complex"/>
    <property type="evidence" value="ECO:0000318"/>
    <property type="project" value="GO_Central"/>
</dbReference>
<evidence type="ECO:0008006" key="6">
    <source>
        <dbReference type="Google" id="ProtNLM"/>
    </source>
</evidence>
<dbReference type="STRING" id="9258.ENSOANP00000019888"/>
<dbReference type="AlphaFoldDB" id="F7D8W7"/>
<dbReference type="Bgee" id="ENSOANG00000012576">
    <property type="expression patterns" value="Expressed in adult mammalian kidney and 8 other cell types or tissues"/>
</dbReference>
<reference evidence="4" key="1">
    <citation type="submission" date="2025-08" db="UniProtKB">
        <authorList>
            <consortium name="Ensembl"/>
        </authorList>
    </citation>
    <scope>IDENTIFICATION</scope>
    <source>
        <strain evidence="4">Glennie</strain>
    </source>
</reference>
<dbReference type="InterPro" id="IPR052652">
    <property type="entry name" value="Telomerase_Complex_Comp"/>
</dbReference>
<dbReference type="PANTHER" id="PTHR44791:SF1">
    <property type="entry name" value="TELOMERASE PROTEIN COMPONENT 1"/>
    <property type="match status" value="1"/>
</dbReference>
<dbReference type="Pfam" id="PF13271">
    <property type="entry name" value="DUF4062"/>
    <property type="match status" value="1"/>
</dbReference>